<gene>
    <name evidence="1" type="ORF">APX70_200090</name>
</gene>
<dbReference type="EMBL" id="RBNL01003620">
    <property type="protein sequence ID" value="RML47357.1"/>
    <property type="molecule type" value="Genomic_DNA"/>
</dbReference>
<protein>
    <submittedName>
        <fullName evidence="1">Uncharacterized protein</fullName>
    </submittedName>
</protein>
<organism evidence="1 2">
    <name type="scientific">Pseudomonas syringae pv. maculicola</name>
    <dbReference type="NCBI Taxonomy" id="59511"/>
    <lineage>
        <taxon>Bacteria</taxon>
        <taxon>Pseudomonadati</taxon>
        <taxon>Pseudomonadota</taxon>
        <taxon>Gammaproteobacteria</taxon>
        <taxon>Pseudomonadales</taxon>
        <taxon>Pseudomonadaceae</taxon>
        <taxon>Pseudomonas</taxon>
    </lineage>
</organism>
<comment type="caution">
    <text evidence="1">The sequence shown here is derived from an EMBL/GenBank/DDBJ whole genome shotgun (WGS) entry which is preliminary data.</text>
</comment>
<accession>A0A3M2W720</accession>
<proteinExistence type="predicted"/>
<dbReference type="Proteomes" id="UP000282378">
    <property type="component" value="Unassembled WGS sequence"/>
</dbReference>
<reference evidence="1 2" key="1">
    <citation type="submission" date="2018-08" db="EMBL/GenBank/DDBJ databases">
        <title>Recombination of ecologically and evolutionarily significant loci maintains genetic cohesion in the Pseudomonas syringae species complex.</title>
        <authorList>
            <person name="Dillon M."/>
            <person name="Thakur S."/>
            <person name="Almeida R.N.D."/>
            <person name="Weir B.S."/>
            <person name="Guttman D.S."/>
        </authorList>
    </citation>
    <scope>NUCLEOTIDE SEQUENCE [LARGE SCALE GENOMIC DNA]</scope>
    <source>
        <strain evidence="1 2">88_10</strain>
    </source>
</reference>
<sequence>MMQNQAMLGVHDGLHVVGHTWPFGRAHHSGIAFMSVELLDAHRTHQCLATLIILLSSLKLCQCCFDCAAIN</sequence>
<evidence type="ECO:0000313" key="1">
    <source>
        <dbReference type="EMBL" id="RML47357.1"/>
    </source>
</evidence>
<dbReference type="AlphaFoldDB" id="A0A3M2W720"/>
<evidence type="ECO:0000313" key="2">
    <source>
        <dbReference type="Proteomes" id="UP000282378"/>
    </source>
</evidence>
<name>A0A3M2W720_PSEYM</name>